<dbReference type="Proteomes" id="UP001620645">
    <property type="component" value="Unassembled WGS sequence"/>
</dbReference>
<protein>
    <submittedName>
        <fullName evidence="1">Uncharacterized protein</fullName>
    </submittedName>
</protein>
<evidence type="ECO:0000313" key="1">
    <source>
        <dbReference type="EMBL" id="KAL3094761.1"/>
    </source>
</evidence>
<dbReference type="AlphaFoldDB" id="A0ABD2JVU0"/>
<evidence type="ECO:0000313" key="2">
    <source>
        <dbReference type="Proteomes" id="UP001620645"/>
    </source>
</evidence>
<sequence>MKLQILKDASGQTAFKLEGRHPITVTASAVPDLASFETIHIRFFDRFADAFFTERKEQLSRKRIELAIFSPETDQSNNAFRVVWSLCSSKISAITSVADRRNASVADRRNASAADRHNAKNTDIYDLGPYFDTVSDWVLAPTLRRVDGISGLWPVHQWLHNGKGGDVVKTFTMHPPEEGTKIPAEDFEKFLLSFFRCDAKPPRYIAKFLHGVVEEDVSEFSITKGGHSLSLDSCVEADGTTKDWTLSCSPNNEEAKSTAKVDQSAPAEKLKIILELDQKKVDN</sequence>
<keyword evidence="2" id="KW-1185">Reference proteome</keyword>
<gene>
    <name evidence="1" type="ORF">niasHS_006056</name>
</gene>
<organism evidence="1 2">
    <name type="scientific">Heterodera schachtii</name>
    <name type="common">Sugarbeet cyst nematode worm</name>
    <name type="synonym">Tylenchus schachtii</name>
    <dbReference type="NCBI Taxonomy" id="97005"/>
    <lineage>
        <taxon>Eukaryota</taxon>
        <taxon>Metazoa</taxon>
        <taxon>Ecdysozoa</taxon>
        <taxon>Nematoda</taxon>
        <taxon>Chromadorea</taxon>
        <taxon>Rhabditida</taxon>
        <taxon>Tylenchina</taxon>
        <taxon>Tylenchomorpha</taxon>
        <taxon>Tylenchoidea</taxon>
        <taxon>Heteroderidae</taxon>
        <taxon>Heteroderinae</taxon>
        <taxon>Heterodera</taxon>
    </lineage>
</organism>
<proteinExistence type="predicted"/>
<reference evidence="1 2" key="1">
    <citation type="submission" date="2024-10" db="EMBL/GenBank/DDBJ databases">
        <authorList>
            <person name="Kim D."/>
        </authorList>
    </citation>
    <scope>NUCLEOTIDE SEQUENCE [LARGE SCALE GENOMIC DNA]</scope>
    <source>
        <strain evidence="1">Taebaek</strain>
    </source>
</reference>
<comment type="caution">
    <text evidence="1">The sequence shown here is derived from an EMBL/GenBank/DDBJ whole genome shotgun (WGS) entry which is preliminary data.</text>
</comment>
<accession>A0ABD2JVU0</accession>
<name>A0ABD2JVU0_HETSC</name>
<dbReference type="EMBL" id="JBICCN010000086">
    <property type="protein sequence ID" value="KAL3094761.1"/>
    <property type="molecule type" value="Genomic_DNA"/>
</dbReference>